<dbReference type="OrthoDB" id="10514254at2759"/>
<keyword evidence="3" id="KW-1185">Reference proteome</keyword>
<feature type="compositionally biased region" description="Basic and acidic residues" evidence="1">
    <location>
        <begin position="110"/>
        <end position="128"/>
    </location>
</feature>
<comment type="caution">
    <text evidence="2">The sequence shown here is derived from an EMBL/GenBank/DDBJ whole genome shotgun (WGS) entry which is preliminary data.</text>
</comment>
<name>A0A9Q1G4S1_SYNKA</name>
<evidence type="ECO:0000313" key="2">
    <source>
        <dbReference type="EMBL" id="KAJ8374904.1"/>
    </source>
</evidence>
<organism evidence="2 3">
    <name type="scientific">Synaphobranchus kaupii</name>
    <name type="common">Kaup's arrowtooth eel</name>
    <dbReference type="NCBI Taxonomy" id="118154"/>
    <lineage>
        <taxon>Eukaryota</taxon>
        <taxon>Metazoa</taxon>
        <taxon>Chordata</taxon>
        <taxon>Craniata</taxon>
        <taxon>Vertebrata</taxon>
        <taxon>Euteleostomi</taxon>
        <taxon>Actinopterygii</taxon>
        <taxon>Neopterygii</taxon>
        <taxon>Teleostei</taxon>
        <taxon>Anguilliformes</taxon>
        <taxon>Synaphobranchidae</taxon>
        <taxon>Synaphobranchus</taxon>
    </lineage>
</organism>
<evidence type="ECO:0000313" key="3">
    <source>
        <dbReference type="Proteomes" id="UP001152622"/>
    </source>
</evidence>
<reference evidence="2" key="1">
    <citation type="journal article" date="2023" name="Science">
        <title>Genome structures resolve the early diversification of teleost fishes.</title>
        <authorList>
            <person name="Parey E."/>
            <person name="Louis A."/>
            <person name="Montfort J."/>
            <person name="Bouchez O."/>
            <person name="Roques C."/>
            <person name="Iampietro C."/>
            <person name="Lluch J."/>
            <person name="Castinel A."/>
            <person name="Donnadieu C."/>
            <person name="Desvignes T."/>
            <person name="Floi Bucao C."/>
            <person name="Jouanno E."/>
            <person name="Wen M."/>
            <person name="Mejri S."/>
            <person name="Dirks R."/>
            <person name="Jansen H."/>
            <person name="Henkel C."/>
            <person name="Chen W.J."/>
            <person name="Zahm M."/>
            <person name="Cabau C."/>
            <person name="Klopp C."/>
            <person name="Thompson A.W."/>
            <person name="Robinson-Rechavi M."/>
            <person name="Braasch I."/>
            <person name="Lecointre G."/>
            <person name="Bobe J."/>
            <person name="Postlethwait J.H."/>
            <person name="Berthelot C."/>
            <person name="Roest Crollius H."/>
            <person name="Guiguen Y."/>
        </authorList>
    </citation>
    <scope>NUCLEOTIDE SEQUENCE</scope>
    <source>
        <strain evidence="2">WJC10195</strain>
    </source>
</reference>
<accession>A0A9Q1G4S1</accession>
<feature type="compositionally biased region" description="Basic residues" evidence="1">
    <location>
        <begin position="22"/>
        <end position="32"/>
    </location>
</feature>
<proteinExistence type="predicted"/>
<evidence type="ECO:0000256" key="1">
    <source>
        <dbReference type="SAM" id="MobiDB-lite"/>
    </source>
</evidence>
<feature type="region of interest" description="Disordered" evidence="1">
    <location>
        <begin position="160"/>
        <end position="187"/>
    </location>
</feature>
<protein>
    <submittedName>
        <fullName evidence="2">Uncharacterized protein</fullName>
    </submittedName>
</protein>
<feature type="region of interest" description="Disordered" evidence="1">
    <location>
        <begin position="103"/>
        <end position="128"/>
    </location>
</feature>
<dbReference type="EMBL" id="JAINUF010000002">
    <property type="protein sequence ID" value="KAJ8374904.1"/>
    <property type="molecule type" value="Genomic_DNA"/>
</dbReference>
<feature type="region of interest" description="Disordered" evidence="1">
    <location>
        <begin position="1"/>
        <end position="40"/>
    </location>
</feature>
<feature type="compositionally biased region" description="Basic and acidic residues" evidence="1">
    <location>
        <begin position="1"/>
        <end position="11"/>
    </location>
</feature>
<gene>
    <name evidence="2" type="ORF">SKAU_G00054840</name>
</gene>
<dbReference type="AlphaFoldDB" id="A0A9Q1G4S1"/>
<sequence>MRIPLQRDRLGIKPSRRAPNLTRHHSKHRRPPRGPPLPNVKITAHKLPTVRTAALLSPVTRGCQRTYFTHAQNVPTFSPVAVTLIVAIKREACLNRDGPIRSAANANRKRRDDSDQGRQFIPRDKNDKQAAQLQSLHGGWHERAYISTLCPGSQRCELRPERERGAGRRATGRSPCQHRDLNLQQHK</sequence>
<dbReference type="Proteomes" id="UP001152622">
    <property type="component" value="Chromosome 2"/>
</dbReference>